<comment type="caution">
    <text evidence="3">The sequence shown here is derived from an EMBL/GenBank/DDBJ whole genome shotgun (WGS) entry which is preliminary data.</text>
</comment>
<gene>
    <name evidence="3" type="ORF">HA331_00325</name>
</gene>
<proteinExistence type="predicted"/>
<dbReference type="CDD" id="cd01310">
    <property type="entry name" value="TatD_DNAse"/>
    <property type="match status" value="1"/>
</dbReference>
<feature type="binding site" evidence="2">
    <location>
        <position position="131"/>
    </location>
    <ligand>
        <name>a divalent metal cation</name>
        <dbReference type="ChEBI" id="CHEBI:60240"/>
        <label>2</label>
    </ligand>
</feature>
<dbReference type="OMA" id="HTHLDMQ"/>
<protein>
    <submittedName>
        <fullName evidence="3">YchF/TatD family DNA exonuclease</fullName>
    </submittedName>
</protein>
<dbReference type="PANTHER" id="PTHR46124">
    <property type="entry name" value="D-AMINOACYL-TRNA DEACYLASE"/>
    <property type="match status" value="1"/>
</dbReference>
<feature type="binding site" evidence="2">
    <location>
        <position position="93"/>
    </location>
    <ligand>
        <name>a divalent metal cation</name>
        <dbReference type="ChEBI" id="CHEBI:60240"/>
        <label>1</label>
    </ligand>
</feature>
<evidence type="ECO:0000313" key="3">
    <source>
        <dbReference type="EMBL" id="HII60220.1"/>
    </source>
</evidence>
<feature type="binding site" evidence="2">
    <location>
        <position position="153"/>
    </location>
    <ligand>
        <name>a divalent metal cation</name>
        <dbReference type="ChEBI" id="CHEBI:60240"/>
        <label>2</label>
    </ligand>
</feature>
<dbReference type="PANTHER" id="PTHR46124:SF2">
    <property type="entry name" value="D-AMINOACYL-TRNA DEACYLASE"/>
    <property type="match status" value="1"/>
</dbReference>
<evidence type="ECO:0000256" key="2">
    <source>
        <dbReference type="PIRSR" id="PIRSR005902-1"/>
    </source>
</evidence>
<dbReference type="PIRSF" id="PIRSF005902">
    <property type="entry name" value="DNase_TatD"/>
    <property type="match status" value="1"/>
</dbReference>
<dbReference type="GO" id="GO:0046872">
    <property type="term" value="F:metal ion binding"/>
    <property type="evidence" value="ECO:0007669"/>
    <property type="project" value="UniProtKB-KW"/>
</dbReference>
<dbReference type="EMBL" id="DUJN01000002">
    <property type="protein sequence ID" value="HII60220.1"/>
    <property type="molecule type" value="Genomic_DNA"/>
</dbReference>
<dbReference type="InterPro" id="IPR032466">
    <property type="entry name" value="Metal_Hydrolase"/>
</dbReference>
<organism evidence="3 4">
    <name type="scientific">Pyrococcus horikoshii</name>
    <dbReference type="NCBI Taxonomy" id="53953"/>
    <lineage>
        <taxon>Archaea</taxon>
        <taxon>Methanobacteriati</taxon>
        <taxon>Methanobacteriota</taxon>
        <taxon>Thermococci</taxon>
        <taxon>Thermococcales</taxon>
        <taxon>Thermococcaceae</taxon>
        <taxon>Pyrococcus</taxon>
    </lineage>
</organism>
<evidence type="ECO:0000256" key="1">
    <source>
        <dbReference type="ARBA" id="ARBA00022723"/>
    </source>
</evidence>
<evidence type="ECO:0000313" key="4">
    <source>
        <dbReference type="Proteomes" id="UP000617544"/>
    </source>
</evidence>
<dbReference type="SMR" id="A0A832T031"/>
<dbReference type="Gene3D" id="3.20.20.140">
    <property type="entry name" value="Metal-dependent hydrolases"/>
    <property type="match status" value="1"/>
</dbReference>
<dbReference type="Pfam" id="PF01026">
    <property type="entry name" value="TatD_DNase"/>
    <property type="match status" value="1"/>
</dbReference>
<dbReference type="AlphaFoldDB" id="A0A832T031"/>
<feature type="binding site" evidence="2">
    <location>
        <position position="5"/>
    </location>
    <ligand>
        <name>a divalent metal cation</name>
        <dbReference type="ChEBI" id="CHEBI:60240"/>
        <label>1</label>
    </ligand>
</feature>
<dbReference type="GeneID" id="1443529"/>
<dbReference type="NCBIfam" id="TIGR00010">
    <property type="entry name" value="YchF/TatD family DNA exonuclease"/>
    <property type="match status" value="1"/>
</dbReference>
<keyword evidence="3" id="KW-0269">Exonuclease</keyword>
<keyword evidence="3" id="KW-0540">Nuclease</keyword>
<dbReference type="InterPro" id="IPR015991">
    <property type="entry name" value="TatD/YcfH-like"/>
</dbReference>
<keyword evidence="3" id="KW-0378">Hydrolase</keyword>
<accession>A0A832T031</accession>
<dbReference type="GO" id="GO:0004536">
    <property type="term" value="F:DNA nuclease activity"/>
    <property type="evidence" value="ECO:0007669"/>
    <property type="project" value="InterPro"/>
</dbReference>
<sequence>MIDAHAHLEFYKRDYESIIGEAKEKLDGIIDSITEYRKAHVWKSWELLKGYFGFLYPTLGYHPNEAKRGNWEKVKRVEEFILEHKDEIYGIGEIGLDYYHAKTSKERENQRIIFEHFLNIAQELRLPVVIHARMAEREAFNIIQKFDVNAYFHSYTGPVELAKEISENGHFIGIVTGIVFIPEVRKVAEKMDIEGLLAETDSPYMSPYKGIKNKPWFVKIVLEELSKIKEIPIEEVEEIIDGNIKKFFSI</sequence>
<feature type="binding site" evidence="2">
    <location>
        <position position="7"/>
    </location>
    <ligand>
        <name>a divalent metal cation</name>
        <dbReference type="ChEBI" id="CHEBI:60240"/>
        <label>1</label>
    </ligand>
</feature>
<reference evidence="3" key="1">
    <citation type="journal article" date="2020" name="bioRxiv">
        <title>A rank-normalized archaeal taxonomy based on genome phylogeny resolves widespread incomplete and uneven classifications.</title>
        <authorList>
            <person name="Rinke C."/>
            <person name="Chuvochina M."/>
            <person name="Mussig A.J."/>
            <person name="Chaumeil P.-A."/>
            <person name="Waite D.W."/>
            <person name="Whitman W.B."/>
            <person name="Parks D.H."/>
            <person name="Hugenholtz P."/>
        </authorList>
    </citation>
    <scope>NUCLEOTIDE SEQUENCE</scope>
    <source>
        <strain evidence="3">UBA8834</strain>
    </source>
</reference>
<dbReference type="SUPFAM" id="SSF51556">
    <property type="entry name" value="Metallo-dependent hydrolases"/>
    <property type="match status" value="1"/>
</dbReference>
<dbReference type="Proteomes" id="UP000617544">
    <property type="component" value="Unassembled WGS sequence"/>
</dbReference>
<dbReference type="GO" id="GO:0004527">
    <property type="term" value="F:exonuclease activity"/>
    <property type="evidence" value="ECO:0007669"/>
    <property type="project" value="UniProtKB-KW"/>
</dbReference>
<dbReference type="InterPro" id="IPR001130">
    <property type="entry name" value="TatD-like"/>
</dbReference>
<name>A0A832T031_PYRHR</name>
<keyword evidence="1 2" id="KW-0479">Metal-binding</keyword>
<dbReference type="RefSeq" id="WP_010885294.1">
    <property type="nucleotide sequence ID" value="NZ_DUJN01000002.1"/>
</dbReference>
<feature type="binding site" evidence="2">
    <location>
        <position position="201"/>
    </location>
    <ligand>
        <name>a divalent metal cation</name>
        <dbReference type="ChEBI" id="CHEBI:60240"/>
        <label>1</label>
    </ligand>
</feature>